<organism evidence="1 2">
    <name type="scientific">Brachionus plicatilis</name>
    <name type="common">Marine rotifer</name>
    <name type="synonym">Brachionus muelleri</name>
    <dbReference type="NCBI Taxonomy" id="10195"/>
    <lineage>
        <taxon>Eukaryota</taxon>
        <taxon>Metazoa</taxon>
        <taxon>Spiralia</taxon>
        <taxon>Gnathifera</taxon>
        <taxon>Rotifera</taxon>
        <taxon>Eurotatoria</taxon>
        <taxon>Monogononta</taxon>
        <taxon>Pseudotrocha</taxon>
        <taxon>Ploima</taxon>
        <taxon>Brachionidae</taxon>
        <taxon>Brachionus</taxon>
    </lineage>
</organism>
<comment type="caution">
    <text evidence="1">The sequence shown here is derived from an EMBL/GenBank/DDBJ whole genome shotgun (WGS) entry which is preliminary data.</text>
</comment>
<keyword evidence="2" id="KW-1185">Reference proteome</keyword>
<proteinExistence type="predicted"/>
<accession>A0A3M7SVR7</accession>
<reference evidence="1 2" key="1">
    <citation type="journal article" date="2018" name="Sci. Rep.">
        <title>Genomic signatures of local adaptation to the degree of environmental predictability in rotifers.</title>
        <authorList>
            <person name="Franch-Gras L."/>
            <person name="Hahn C."/>
            <person name="Garcia-Roger E.M."/>
            <person name="Carmona M.J."/>
            <person name="Serra M."/>
            <person name="Gomez A."/>
        </authorList>
    </citation>
    <scope>NUCLEOTIDE SEQUENCE [LARGE SCALE GENOMIC DNA]</scope>
    <source>
        <strain evidence="1">HYR1</strain>
    </source>
</reference>
<dbReference type="AlphaFoldDB" id="A0A3M7SVR7"/>
<sequence>MLFNIEPVSNSSRLSAPVLELISVKHYFIKELKHYEDLNLIKKISSIGTEVSIGIENLEFG</sequence>
<name>A0A3M7SVR7_BRAPC</name>
<evidence type="ECO:0000313" key="2">
    <source>
        <dbReference type="Proteomes" id="UP000276133"/>
    </source>
</evidence>
<dbReference type="Proteomes" id="UP000276133">
    <property type="component" value="Unassembled WGS sequence"/>
</dbReference>
<gene>
    <name evidence="1" type="ORF">BpHYR1_022096</name>
</gene>
<evidence type="ECO:0000313" key="1">
    <source>
        <dbReference type="EMBL" id="RNA39670.1"/>
    </source>
</evidence>
<protein>
    <submittedName>
        <fullName evidence="1">Uncharacterized protein</fullName>
    </submittedName>
</protein>
<dbReference type="EMBL" id="REGN01000719">
    <property type="protein sequence ID" value="RNA39670.1"/>
    <property type="molecule type" value="Genomic_DNA"/>
</dbReference>